<dbReference type="InterPro" id="IPR023346">
    <property type="entry name" value="Lysozyme-like_dom_sf"/>
</dbReference>
<dbReference type="PANTHER" id="PTHR34408:SF1">
    <property type="entry name" value="GLYCOSYL HYDROLASE FAMILY 19 DOMAIN-CONTAINING PROTEIN HI_1415"/>
    <property type="match status" value="1"/>
</dbReference>
<keyword evidence="1" id="KW-0378">Hydrolase</keyword>
<keyword evidence="2" id="KW-1185">Reference proteome</keyword>
<dbReference type="RefSeq" id="WP_322464507.1">
    <property type="nucleotide sequence ID" value="NZ_JAXOJX010000004.1"/>
</dbReference>
<dbReference type="EMBL" id="JAXOJX010000004">
    <property type="protein sequence ID" value="MDZ5455818.1"/>
    <property type="molecule type" value="Genomic_DNA"/>
</dbReference>
<evidence type="ECO:0000313" key="2">
    <source>
        <dbReference type="Proteomes" id="UP001293718"/>
    </source>
</evidence>
<evidence type="ECO:0000313" key="1">
    <source>
        <dbReference type="EMBL" id="MDZ5455818.1"/>
    </source>
</evidence>
<organism evidence="1 2">
    <name type="scientific">Azohydromonas lata</name>
    <dbReference type="NCBI Taxonomy" id="45677"/>
    <lineage>
        <taxon>Bacteria</taxon>
        <taxon>Pseudomonadati</taxon>
        <taxon>Pseudomonadota</taxon>
        <taxon>Betaproteobacteria</taxon>
        <taxon>Burkholderiales</taxon>
        <taxon>Sphaerotilaceae</taxon>
        <taxon>Azohydromonas</taxon>
    </lineage>
</organism>
<dbReference type="SUPFAM" id="SSF53955">
    <property type="entry name" value="Lysozyme-like"/>
    <property type="match status" value="1"/>
</dbReference>
<accession>A0ABU5I9N8</accession>
<protein>
    <submittedName>
        <fullName evidence="1">Glycoside hydrolase family 19 protein</fullName>
    </submittedName>
</protein>
<gene>
    <name evidence="1" type="ORF">SM757_04465</name>
</gene>
<dbReference type="GO" id="GO:0016787">
    <property type="term" value="F:hydrolase activity"/>
    <property type="evidence" value="ECO:0007669"/>
    <property type="project" value="UniProtKB-KW"/>
</dbReference>
<dbReference type="Proteomes" id="UP001293718">
    <property type="component" value="Unassembled WGS sequence"/>
</dbReference>
<dbReference type="PANTHER" id="PTHR34408">
    <property type="entry name" value="FAMILY PROTEIN, PUTATIVE-RELATED"/>
    <property type="match status" value="1"/>
</dbReference>
<sequence>MDDIEARAARGQLTGMQARQEILALRERFGADAGVVMQWAMQPRGVALRELLAKTLQASGIAPRVADTFAPLLSHACARFDICTPARVAAFVAQCAFESRGFVTLEEGMLYRTPEHICATWPERVPDPAHAERMVGAPQVLADTVYNGCWGNGDAASGDGWRYRGRGLIRLLGRETYRDAGAALGQPYEQQPDLVARTPDACLTAAYLWHARGLNELADRLEIDAIARHTHDPRSNALPERRALYRGALAALEQSPGQARHL</sequence>
<dbReference type="Gene3D" id="1.10.530.10">
    <property type="match status" value="1"/>
</dbReference>
<name>A0ABU5I9N8_9BURK</name>
<proteinExistence type="predicted"/>
<reference evidence="1 2" key="1">
    <citation type="submission" date="2023-11" db="EMBL/GenBank/DDBJ databases">
        <title>Draft genome of Azohydromonas lata strain H1 (DSM1123), a polyhydroxyalkanoate producer.</title>
        <authorList>
            <person name="Traversa D."/>
            <person name="D'Addabbo P."/>
            <person name="Pazzani C."/>
            <person name="Manzari C."/>
            <person name="Chiara M."/>
            <person name="Scrascia M."/>
        </authorList>
    </citation>
    <scope>NUCLEOTIDE SEQUENCE [LARGE SCALE GENOMIC DNA]</scope>
    <source>
        <strain evidence="1 2">H1</strain>
    </source>
</reference>
<comment type="caution">
    <text evidence="1">The sequence shown here is derived from an EMBL/GenBank/DDBJ whole genome shotgun (WGS) entry which is preliminary data.</text>
</comment>
<dbReference type="InterPro" id="IPR052354">
    <property type="entry name" value="Cell_Wall_Dynamics_Protein"/>
</dbReference>